<keyword evidence="9" id="KW-1185">Reference proteome</keyword>
<dbReference type="InterPro" id="IPR020845">
    <property type="entry name" value="AMP-binding_CS"/>
</dbReference>
<feature type="domain" description="AMP-binding enzyme C-terminal" evidence="7">
    <location>
        <begin position="409"/>
        <end position="482"/>
    </location>
</feature>
<dbReference type="InterPro" id="IPR025110">
    <property type="entry name" value="AMP-bd_C"/>
</dbReference>
<dbReference type="KEGG" id="sse:Ssed_0223"/>
<comment type="similarity">
    <text evidence="1">Belongs to the ATP-dependent AMP-binding enzyme family.</text>
</comment>
<evidence type="ECO:0000313" key="8">
    <source>
        <dbReference type="EMBL" id="ABV34836.1"/>
    </source>
</evidence>
<dbReference type="eggNOG" id="COG0318">
    <property type="taxonomic scope" value="Bacteria"/>
</dbReference>
<dbReference type="Pfam" id="PF13193">
    <property type="entry name" value="AMP-binding_C"/>
    <property type="match status" value="1"/>
</dbReference>
<evidence type="ECO:0000256" key="4">
    <source>
        <dbReference type="ARBA" id="ARBA00022741"/>
    </source>
</evidence>
<dbReference type="InterPro" id="IPR042099">
    <property type="entry name" value="ANL_N_sf"/>
</dbReference>
<dbReference type="InterPro" id="IPR000873">
    <property type="entry name" value="AMP-dep_synth/lig_dom"/>
</dbReference>
<dbReference type="GO" id="GO:0006631">
    <property type="term" value="P:fatty acid metabolic process"/>
    <property type="evidence" value="ECO:0007669"/>
    <property type="project" value="TreeGrafter"/>
</dbReference>
<accession>A8FPR3</accession>
<keyword evidence="2" id="KW-0474">Menaquinone biosynthesis</keyword>
<keyword evidence="3 8" id="KW-0436">Ligase</keyword>
<organism evidence="8 9">
    <name type="scientific">Shewanella sediminis (strain HAW-EB3)</name>
    <dbReference type="NCBI Taxonomy" id="425104"/>
    <lineage>
        <taxon>Bacteria</taxon>
        <taxon>Pseudomonadati</taxon>
        <taxon>Pseudomonadota</taxon>
        <taxon>Gammaproteobacteria</taxon>
        <taxon>Alteromonadales</taxon>
        <taxon>Shewanellaceae</taxon>
        <taxon>Shewanella</taxon>
    </lineage>
</organism>
<name>A8FPR3_SHESH</name>
<dbReference type="Proteomes" id="UP000002015">
    <property type="component" value="Chromosome"/>
</dbReference>
<dbReference type="SUPFAM" id="SSF56801">
    <property type="entry name" value="Acetyl-CoA synthetase-like"/>
    <property type="match status" value="1"/>
</dbReference>
<dbReference type="OrthoDB" id="9803968at2"/>
<dbReference type="GO" id="GO:0008756">
    <property type="term" value="F:o-succinylbenzoate-CoA ligase activity"/>
    <property type="evidence" value="ECO:0007669"/>
    <property type="project" value="InterPro"/>
</dbReference>
<dbReference type="STRING" id="425104.Ssed_0223"/>
<dbReference type="PANTHER" id="PTHR43201">
    <property type="entry name" value="ACYL-COA SYNTHETASE"/>
    <property type="match status" value="1"/>
</dbReference>
<keyword evidence="5" id="KW-0067">ATP-binding</keyword>
<dbReference type="InterPro" id="IPR010192">
    <property type="entry name" value="MenE"/>
</dbReference>
<sequence length="504" mass="54770">MKALLSPLHQSARQHPNQTALTYIQDGVNRQIDYSTLSQRVIALGEQLIAKGLAKGDRLACIDNNSVELVMLYWACIDHQILFCPLSPRFPASQVSALIESHRLNFLWTGEGFTELASELSVSRSGSGTNTVTVTPRAMTLNFSLTADNTPTPIDHYAPANIILTSGSSGQPKAAVHSLSNHKASAEGSRSLISLEPGDVWLLSLPLFHIGGLAIINRCAFVGATVVLQDRDVGLSIQISRDQITHLSLVSTQLVRLLKEDADSLKGVKSLLLGGGAISSSLLGQLNALSINSFTSYGMTEMASQVTTGPANSDGSSGRLLPSRELKIIDEKIYVKGETLFLGYLDAQAQTHEQNSCADDVCKLIRPTDEDGWFFTKDRGYWDAAGKLHILGRIDNMFICGGENLQPEEVEAALKQHPAIEDAIVFAQADEEFGNLPAAIIKVSHSKSAKPSCDELTQFLADKVARFKRPRVYYTWPNIESTSLKVSRKQVIEAVLKKVLGSKS</sequence>
<dbReference type="GO" id="GO:0031956">
    <property type="term" value="F:medium-chain fatty acid-CoA ligase activity"/>
    <property type="evidence" value="ECO:0007669"/>
    <property type="project" value="TreeGrafter"/>
</dbReference>
<evidence type="ECO:0000256" key="5">
    <source>
        <dbReference type="ARBA" id="ARBA00022840"/>
    </source>
</evidence>
<dbReference type="CDD" id="cd17630">
    <property type="entry name" value="OSB_MenE-like"/>
    <property type="match status" value="1"/>
</dbReference>
<keyword evidence="4" id="KW-0547">Nucleotide-binding</keyword>
<evidence type="ECO:0000259" key="6">
    <source>
        <dbReference type="Pfam" id="PF00501"/>
    </source>
</evidence>
<feature type="domain" description="AMP-dependent synthetase/ligase" evidence="6">
    <location>
        <begin position="9"/>
        <end position="345"/>
    </location>
</feature>
<dbReference type="Pfam" id="PF00501">
    <property type="entry name" value="AMP-binding"/>
    <property type="match status" value="1"/>
</dbReference>
<dbReference type="HOGENOM" id="CLU_000022_59_0_6"/>
<dbReference type="EMBL" id="CP000821">
    <property type="protein sequence ID" value="ABV34836.1"/>
    <property type="molecule type" value="Genomic_DNA"/>
</dbReference>
<protein>
    <submittedName>
        <fullName evidence="8">O-succinylbenzoate-CoA ligase</fullName>
    </submittedName>
</protein>
<dbReference type="AlphaFoldDB" id="A8FPR3"/>
<dbReference type="InterPro" id="IPR045851">
    <property type="entry name" value="AMP-bd_C_sf"/>
</dbReference>
<dbReference type="NCBIfam" id="TIGR01923">
    <property type="entry name" value="menE"/>
    <property type="match status" value="1"/>
</dbReference>
<evidence type="ECO:0000313" key="9">
    <source>
        <dbReference type="Proteomes" id="UP000002015"/>
    </source>
</evidence>
<dbReference type="Gene3D" id="3.40.50.12780">
    <property type="entry name" value="N-terminal domain of ligase-like"/>
    <property type="match status" value="1"/>
</dbReference>
<evidence type="ECO:0000256" key="1">
    <source>
        <dbReference type="ARBA" id="ARBA00006432"/>
    </source>
</evidence>
<dbReference type="PANTHER" id="PTHR43201:SF5">
    <property type="entry name" value="MEDIUM-CHAIN ACYL-COA LIGASE ACSF2, MITOCHONDRIAL"/>
    <property type="match status" value="1"/>
</dbReference>
<dbReference type="Gene3D" id="3.30.300.30">
    <property type="match status" value="1"/>
</dbReference>
<dbReference type="GO" id="GO:0009234">
    <property type="term" value="P:menaquinone biosynthetic process"/>
    <property type="evidence" value="ECO:0007669"/>
    <property type="project" value="UniProtKB-KW"/>
</dbReference>
<evidence type="ECO:0000256" key="3">
    <source>
        <dbReference type="ARBA" id="ARBA00022598"/>
    </source>
</evidence>
<gene>
    <name evidence="8" type="ordered locus">Ssed_0223</name>
</gene>
<proteinExistence type="inferred from homology"/>
<reference evidence="8 9" key="1">
    <citation type="submission" date="2007-08" db="EMBL/GenBank/DDBJ databases">
        <title>Complete sequence of Shewanella sediminis HAW-EB3.</title>
        <authorList>
            <consortium name="US DOE Joint Genome Institute"/>
            <person name="Copeland A."/>
            <person name="Lucas S."/>
            <person name="Lapidus A."/>
            <person name="Barry K."/>
            <person name="Glavina del Rio T."/>
            <person name="Dalin E."/>
            <person name="Tice H."/>
            <person name="Pitluck S."/>
            <person name="Chertkov O."/>
            <person name="Brettin T."/>
            <person name="Bruce D."/>
            <person name="Detter J.C."/>
            <person name="Han C."/>
            <person name="Schmutz J."/>
            <person name="Larimer F."/>
            <person name="Land M."/>
            <person name="Hauser L."/>
            <person name="Kyrpides N."/>
            <person name="Kim E."/>
            <person name="Zhao J.-S."/>
            <person name="Richardson P."/>
        </authorList>
    </citation>
    <scope>NUCLEOTIDE SEQUENCE [LARGE SCALE GENOMIC DNA]</scope>
    <source>
        <strain evidence="8 9">HAW-EB3</strain>
    </source>
</reference>
<evidence type="ECO:0000256" key="2">
    <source>
        <dbReference type="ARBA" id="ARBA00022428"/>
    </source>
</evidence>
<dbReference type="RefSeq" id="WP_012004362.1">
    <property type="nucleotide sequence ID" value="NC_009831.1"/>
</dbReference>
<evidence type="ECO:0000259" key="7">
    <source>
        <dbReference type="Pfam" id="PF13193"/>
    </source>
</evidence>
<dbReference type="PROSITE" id="PS00455">
    <property type="entry name" value="AMP_BINDING"/>
    <property type="match status" value="1"/>
</dbReference>
<dbReference type="GO" id="GO:0005524">
    <property type="term" value="F:ATP binding"/>
    <property type="evidence" value="ECO:0007669"/>
    <property type="project" value="UniProtKB-KW"/>
</dbReference>